<dbReference type="KEGG" id="gaz:Pan241w_17720"/>
<proteinExistence type="predicted"/>
<feature type="region of interest" description="Disordered" evidence="1">
    <location>
        <begin position="84"/>
        <end position="114"/>
    </location>
</feature>
<feature type="region of interest" description="Disordered" evidence="1">
    <location>
        <begin position="1"/>
        <end position="21"/>
    </location>
</feature>
<dbReference type="EMBL" id="CP036269">
    <property type="protein sequence ID" value="QDT41709.1"/>
    <property type="molecule type" value="Genomic_DNA"/>
</dbReference>
<reference evidence="2 3" key="1">
    <citation type="submission" date="2019-02" db="EMBL/GenBank/DDBJ databases">
        <title>Deep-cultivation of Planctomycetes and their phenomic and genomic characterization uncovers novel biology.</title>
        <authorList>
            <person name="Wiegand S."/>
            <person name="Jogler M."/>
            <person name="Boedeker C."/>
            <person name="Pinto D."/>
            <person name="Vollmers J."/>
            <person name="Rivas-Marin E."/>
            <person name="Kohn T."/>
            <person name="Peeters S.H."/>
            <person name="Heuer A."/>
            <person name="Rast P."/>
            <person name="Oberbeckmann S."/>
            <person name="Bunk B."/>
            <person name="Jeske O."/>
            <person name="Meyerdierks A."/>
            <person name="Storesund J.E."/>
            <person name="Kallscheuer N."/>
            <person name="Luecker S."/>
            <person name="Lage O.M."/>
            <person name="Pohl T."/>
            <person name="Merkel B.J."/>
            <person name="Hornburger P."/>
            <person name="Mueller R.-W."/>
            <person name="Bruemmer F."/>
            <person name="Labrenz M."/>
            <person name="Spormann A.M."/>
            <person name="Op den Camp H."/>
            <person name="Overmann J."/>
            <person name="Amann R."/>
            <person name="Jetten M.S.M."/>
            <person name="Mascher T."/>
            <person name="Medema M.H."/>
            <person name="Devos D.P."/>
            <person name="Kaster A.-K."/>
            <person name="Ovreas L."/>
            <person name="Rohde M."/>
            <person name="Galperin M.Y."/>
            <person name="Jogler C."/>
        </authorList>
    </citation>
    <scope>NUCLEOTIDE SEQUENCE [LARGE SCALE GENOMIC DNA]</scope>
    <source>
        <strain evidence="2 3">Pan241w</strain>
    </source>
</reference>
<keyword evidence="3" id="KW-1185">Reference proteome</keyword>
<gene>
    <name evidence="2" type="primary">oprP</name>
    <name evidence="2" type="ORF">Pan241w_17720</name>
</gene>
<accession>A0A517RCU7</accession>
<evidence type="ECO:0000313" key="3">
    <source>
        <dbReference type="Proteomes" id="UP000317171"/>
    </source>
</evidence>
<evidence type="ECO:0000313" key="2">
    <source>
        <dbReference type="EMBL" id="QDT41709.1"/>
    </source>
</evidence>
<dbReference type="Gene3D" id="2.40.160.10">
    <property type="entry name" value="Porin"/>
    <property type="match status" value="1"/>
</dbReference>
<evidence type="ECO:0000256" key="1">
    <source>
        <dbReference type="SAM" id="MobiDB-lite"/>
    </source>
</evidence>
<dbReference type="SUPFAM" id="SSF56935">
    <property type="entry name" value="Porins"/>
    <property type="match status" value="1"/>
</dbReference>
<sequence length="502" mass="55522">MNQETDFQETPYFSASPNKRNDIELPSLRTISIWFLTLLFVLTLSVSEGQAQPPAPEPNEIGVHSHLQSLQRQIDELRSQQTLMNQSPNGPITSEDDDYDSDLPSPLSNDPANGNKYPTARLTGFFQADAVWFHQDTGNIQAVGDLQDGADFRRARLAATGDAWENVGYMLEMDFAFPGRPSFMDVWLEVREALGTNTVRIGQYRQPFGMDGLTSVKELTFLERALPFAFLPFRQIGAMTFGHSEDEQSTWALSGFRFPTDTYGGNVGDSGGYGLATRLTHLLIDNGDGNGLLHIGGGYSFGNPANNLLQYRNQPEIFVSETGGAAQVPVGVPTFVPPFVNTGLIPTQNFNLFNAELAYAIGSFYAQSEVLYSHVRQRNGQTNSFSGAYAQFGYFLTGESRAYNRKGGVFGRVVPLDPYNRDGGCGAWEVAGRWSYIDLNDKDIQGGRLTDLTFGLNWYLNQYTKFQFNYIHAFLNSSPAVNGPVVNNSNADILAVRAQVDF</sequence>
<dbReference type="RefSeq" id="WP_232107388.1">
    <property type="nucleotide sequence ID" value="NZ_CP036269.1"/>
</dbReference>
<organism evidence="2 3">
    <name type="scientific">Gimesia alba</name>
    <dbReference type="NCBI Taxonomy" id="2527973"/>
    <lineage>
        <taxon>Bacteria</taxon>
        <taxon>Pseudomonadati</taxon>
        <taxon>Planctomycetota</taxon>
        <taxon>Planctomycetia</taxon>
        <taxon>Planctomycetales</taxon>
        <taxon>Planctomycetaceae</taxon>
        <taxon>Gimesia</taxon>
    </lineage>
</organism>
<dbReference type="Proteomes" id="UP000317171">
    <property type="component" value="Chromosome"/>
</dbReference>
<feature type="compositionally biased region" description="Low complexity" evidence="1">
    <location>
        <begin position="102"/>
        <end position="111"/>
    </location>
</feature>
<dbReference type="InterPro" id="IPR010870">
    <property type="entry name" value="Porin_O/P"/>
</dbReference>
<name>A0A517RCU7_9PLAN</name>
<protein>
    <submittedName>
        <fullName evidence="2">Porin P</fullName>
    </submittedName>
</protein>
<dbReference type="InterPro" id="IPR023614">
    <property type="entry name" value="Porin_dom_sf"/>
</dbReference>
<dbReference type="AlphaFoldDB" id="A0A517RCU7"/>
<dbReference type="Pfam" id="PF07396">
    <property type="entry name" value="Porin_O_P"/>
    <property type="match status" value="1"/>
</dbReference>